<comment type="subunit">
    <text evidence="17">Homotetramer.</text>
</comment>
<evidence type="ECO:0000256" key="19">
    <source>
        <dbReference type="PIRNR" id="PIRNR017184"/>
    </source>
</evidence>
<evidence type="ECO:0000259" key="21">
    <source>
        <dbReference type="PROSITE" id="PS51385"/>
    </source>
</evidence>
<keyword evidence="5 18" id="KW-0479">Metal-binding</keyword>
<evidence type="ECO:0000256" key="10">
    <source>
        <dbReference type="ARBA" id="ARBA00023027"/>
    </source>
</evidence>
<gene>
    <name evidence="17" type="primary">nnrD</name>
    <name evidence="18" type="synonym">nnrE</name>
    <name evidence="22" type="ORF">QYS47_30940</name>
</gene>
<dbReference type="GO" id="GO:0005524">
    <property type="term" value="F:ATP binding"/>
    <property type="evidence" value="ECO:0007669"/>
    <property type="project" value="UniProtKB-UniRule"/>
</dbReference>
<comment type="cofactor">
    <cofactor evidence="18 19">
        <name>K(+)</name>
        <dbReference type="ChEBI" id="CHEBI:29103"/>
    </cofactor>
    <text evidence="18 19">Binds 1 potassium ion per subunit.</text>
</comment>
<comment type="catalytic activity">
    <reaction evidence="1 18 19">
        <text>(6R)-NADHX = (6S)-NADHX</text>
        <dbReference type="Rhea" id="RHEA:32215"/>
        <dbReference type="ChEBI" id="CHEBI:64074"/>
        <dbReference type="ChEBI" id="CHEBI:64075"/>
        <dbReference type="EC" id="5.1.99.6"/>
    </reaction>
</comment>
<feature type="domain" description="YjeF N-terminal" evidence="21">
    <location>
        <begin position="9"/>
        <end position="211"/>
    </location>
</feature>
<evidence type="ECO:0000313" key="22">
    <source>
        <dbReference type="EMBL" id="WNB18676.1"/>
    </source>
</evidence>
<protein>
    <recommendedName>
        <fullName evidence="19">Bifunctional NAD(P)H-hydrate repair enzyme</fullName>
    </recommendedName>
    <alternativeName>
        <fullName evidence="19">Nicotinamide nucleotide repair protein</fullName>
    </alternativeName>
    <domain>
        <recommendedName>
            <fullName evidence="19">ADP-dependent (S)-NAD(P)H-hydrate dehydratase</fullName>
            <ecNumber evidence="19">4.2.1.136</ecNumber>
        </recommendedName>
        <alternativeName>
            <fullName evidence="19">ADP-dependent NAD(P)HX dehydratase</fullName>
        </alternativeName>
    </domain>
    <domain>
        <recommendedName>
            <fullName evidence="19">NAD(P)H-hydrate epimerase</fullName>
            <ecNumber evidence="19">5.1.99.6</ecNumber>
        </recommendedName>
    </domain>
</protein>
<feature type="binding site" evidence="17">
    <location>
        <position position="434"/>
    </location>
    <ligand>
        <name>AMP</name>
        <dbReference type="ChEBI" id="CHEBI:456215"/>
    </ligand>
</feature>
<dbReference type="Pfam" id="PF01256">
    <property type="entry name" value="Carb_kinase"/>
    <property type="match status" value="1"/>
</dbReference>
<evidence type="ECO:0000256" key="4">
    <source>
        <dbReference type="ARBA" id="ARBA00009524"/>
    </source>
</evidence>
<evidence type="ECO:0000256" key="6">
    <source>
        <dbReference type="ARBA" id="ARBA00022741"/>
    </source>
</evidence>
<comment type="catalytic activity">
    <reaction evidence="15 17 19">
        <text>(6S)-NADHX + ADP = AMP + phosphate + NADH + H(+)</text>
        <dbReference type="Rhea" id="RHEA:32223"/>
        <dbReference type="ChEBI" id="CHEBI:15378"/>
        <dbReference type="ChEBI" id="CHEBI:43474"/>
        <dbReference type="ChEBI" id="CHEBI:57945"/>
        <dbReference type="ChEBI" id="CHEBI:64074"/>
        <dbReference type="ChEBI" id="CHEBI:456215"/>
        <dbReference type="ChEBI" id="CHEBI:456216"/>
        <dbReference type="EC" id="4.2.1.136"/>
    </reaction>
</comment>
<dbReference type="SUPFAM" id="SSF53613">
    <property type="entry name" value="Ribokinase-like"/>
    <property type="match status" value="1"/>
</dbReference>
<dbReference type="PANTHER" id="PTHR12592:SF0">
    <property type="entry name" value="ATP-DEPENDENT (S)-NAD(P)H-HYDRATE DEHYDRATASE"/>
    <property type="match status" value="1"/>
</dbReference>
<feature type="binding site" evidence="18">
    <location>
        <position position="154"/>
    </location>
    <ligand>
        <name>(6S)-NADPHX</name>
        <dbReference type="ChEBI" id="CHEBI:64076"/>
    </ligand>
</feature>
<keyword evidence="7 17" id="KW-0067">ATP-binding</keyword>
<dbReference type="InterPro" id="IPR029056">
    <property type="entry name" value="Ribokinase-like"/>
</dbReference>
<dbReference type="InterPro" id="IPR004443">
    <property type="entry name" value="YjeF_N_dom"/>
</dbReference>
<feature type="binding site" evidence="18">
    <location>
        <begin position="57"/>
        <end position="61"/>
    </location>
    <ligand>
        <name>(6S)-NADPHX</name>
        <dbReference type="ChEBI" id="CHEBI:64076"/>
    </ligand>
</feature>
<evidence type="ECO:0000256" key="14">
    <source>
        <dbReference type="ARBA" id="ARBA00025153"/>
    </source>
</evidence>
<dbReference type="EC" id="4.2.1.136" evidence="19"/>
<dbReference type="EMBL" id="CP129968">
    <property type="protein sequence ID" value="WNB18676.1"/>
    <property type="molecule type" value="Genomic_DNA"/>
</dbReference>
<dbReference type="InterPro" id="IPR030677">
    <property type="entry name" value="Nnr"/>
</dbReference>
<evidence type="ECO:0000256" key="5">
    <source>
        <dbReference type="ARBA" id="ARBA00022723"/>
    </source>
</evidence>
<evidence type="ECO:0000256" key="2">
    <source>
        <dbReference type="ARBA" id="ARBA00000909"/>
    </source>
</evidence>
<dbReference type="PROSITE" id="PS51385">
    <property type="entry name" value="YJEF_N"/>
    <property type="match status" value="1"/>
</dbReference>
<keyword evidence="8 17" id="KW-0521">NADP</keyword>
<name>A0AA51ZXR7_9BACT</name>
<comment type="catalytic activity">
    <reaction evidence="2 18 19">
        <text>(6R)-NADPHX = (6S)-NADPHX</text>
        <dbReference type="Rhea" id="RHEA:32227"/>
        <dbReference type="ChEBI" id="CHEBI:64076"/>
        <dbReference type="ChEBI" id="CHEBI:64077"/>
        <dbReference type="EC" id="5.1.99.6"/>
    </reaction>
</comment>
<comment type="caution">
    <text evidence="17">Lacks conserved residue(s) required for the propagation of feature annotation.</text>
</comment>
<dbReference type="AlphaFoldDB" id="A0AA51ZXR7"/>
<evidence type="ECO:0000256" key="15">
    <source>
        <dbReference type="ARBA" id="ARBA00048238"/>
    </source>
</evidence>
<dbReference type="SUPFAM" id="SSF64153">
    <property type="entry name" value="YjeF N-terminal domain-like"/>
    <property type="match status" value="1"/>
</dbReference>
<comment type="similarity">
    <text evidence="17">Belongs to the NnrD/CARKD family.</text>
</comment>
<dbReference type="RefSeq" id="WP_322348203.1">
    <property type="nucleotide sequence ID" value="NZ_CP129968.2"/>
</dbReference>
<comment type="similarity">
    <text evidence="4 19">In the C-terminal section; belongs to the NnrD/CARKD family.</text>
</comment>
<feature type="binding site" evidence="18">
    <location>
        <position position="121"/>
    </location>
    <ligand>
        <name>K(+)</name>
        <dbReference type="ChEBI" id="CHEBI:29103"/>
    </ligand>
</feature>
<feature type="binding site" evidence="18">
    <location>
        <begin position="125"/>
        <end position="131"/>
    </location>
    <ligand>
        <name>(6S)-NADPHX</name>
        <dbReference type="ChEBI" id="CHEBI:64076"/>
    </ligand>
</feature>
<accession>A0AA51ZXR7</accession>
<evidence type="ECO:0000256" key="18">
    <source>
        <dbReference type="HAMAP-Rule" id="MF_01966"/>
    </source>
</evidence>
<evidence type="ECO:0000256" key="16">
    <source>
        <dbReference type="ARBA" id="ARBA00049209"/>
    </source>
</evidence>
<dbReference type="GO" id="GO:0052855">
    <property type="term" value="F:ADP-dependent NAD(P)H-hydrate dehydratase activity"/>
    <property type="evidence" value="ECO:0007669"/>
    <property type="project" value="UniProtKB-UniRule"/>
</dbReference>
<evidence type="ECO:0000256" key="8">
    <source>
        <dbReference type="ARBA" id="ARBA00022857"/>
    </source>
</evidence>
<comment type="similarity">
    <text evidence="18">Belongs to the NnrE/AIBP family.</text>
</comment>
<dbReference type="NCBIfam" id="TIGR00196">
    <property type="entry name" value="yjeF_cterm"/>
    <property type="match status" value="1"/>
</dbReference>
<keyword evidence="13" id="KW-0511">Multifunctional enzyme</keyword>
<evidence type="ECO:0000256" key="9">
    <source>
        <dbReference type="ARBA" id="ARBA00022958"/>
    </source>
</evidence>
<dbReference type="NCBIfam" id="TIGR00197">
    <property type="entry name" value="yjeF_nterm"/>
    <property type="match status" value="1"/>
</dbReference>
<keyword evidence="6 17" id="KW-0547">Nucleotide-binding</keyword>
<dbReference type="CDD" id="cd01171">
    <property type="entry name" value="YXKO-related"/>
    <property type="match status" value="1"/>
</dbReference>
<keyword evidence="10 17" id="KW-0520">NAD</keyword>
<comment type="function">
    <text evidence="17">Catalyzes the dehydration of the S-form of NAD(P)HX at the expense of ADP, which is converted to AMP. Together with NAD(P)HX epimerase, which catalyzes the epimerization of the S- and R-forms, the enzyme allows the repair of both epimers of NAD(P)HX, a damaged form of NAD(P)H that is a result of enzymatic or heat-dependent hydration.</text>
</comment>
<reference evidence="22" key="1">
    <citation type="submission" date="2023-08" db="EMBL/GenBank/DDBJ databases">
        <title>Comparative genomics and taxonomic characterization of three novel marine species of genus Marivirga.</title>
        <authorList>
            <person name="Muhammad N."/>
            <person name="Kim S.-G."/>
        </authorList>
    </citation>
    <scope>NUCLEOTIDE SEQUENCE</scope>
    <source>
        <strain evidence="22">BKB1-2</strain>
    </source>
</reference>
<evidence type="ECO:0000256" key="7">
    <source>
        <dbReference type="ARBA" id="ARBA00022840"/>
    </source>
</evidence>
<feature type="binding site" evidence="18">
    <location>
        <position position="58"/>
    </location>
    <ligand>
        <name>K(+)</name>
        <dbReference type="ChEBI" id="CHEBI:29103"/>
    </ligand>
</feature>
<keyword evidence="11 18" id="KW-0413">Isomerase</keyword>
<feature type="binding site" evidence="17">
    <location>
        <position position="256"/>
    </location>
    <ligand>
        <name>(6S)-NADPHX</name>
        <dbReference type="ChEBI" id="CHEBI:64076"/>
    </ligand>
</feature>
<organism evidence="22">
    <name type="scientific">Marivirga arenosa</name>
    <dbReference type="NCBI Taxonomy" id="3059076"/>
    <lineage>
        <taxon>Bacteria</taxon>
        <taxon>Pseudomonadati</taxon>
        <taxon>Bacteroidota</taxon>
        <taxon>Cytophagia</taxon>
        <taxon>Cytophagales</taxon>
        <taxon>Marivirgaceae</taxon>
        <taxon>Marivirga</taxon>
    </lineage>
</organism>
<comment type="function">
    <text evidence="14 19">Bifunctional enzyme that catalyzes the epimerization of the S- and R-forms of NAD(P)HX and the dehydration of the S-form of NAD(P)HX at the expense of ADP, which is converted to AMP. This allows the repair of both epimers of NAD(P)HX, a damaged form of NAD(P)H that is a result of enzymatic or heat-dependent hydration.</text>
</comment>
<dbReference type="KEGG" id="marp:QYS47_30940"/>
<dbReference type="Gene3D" id="3.40.1190.20">
    <property type="match status" value="1"/>
</dbReference>
<dbReference type="Pfam" id="PF03853">
    <property type="entry name" value="YjeF_N"/>
    <property type="match status" value="1"/>
</dbReference>
<feature type="binding site" evidence="17">
    <location>
        <position position="435"/>
    </location>
    <ligand>
        <name>(6S)-NADPHX</name>
        <dbReference type="ChEBI" id="CHEBI:64076"/>
    </ligand>
</feature>
<feature type="domain" description="YjeF C-terminal" evidence="20">
    <location>
        <begin position="221"/>
        <end position="494"/>
    </location>
</feature>
<comment type="cofactor">
    <cofactor evidence="17">
        <name>Mg(2+)</name>
        <dbReference type="ChEBI" id="CHEBI:18420"/>
    </cofactor>
</comment>
<dbReference type="HAMAP" id="MF_01966">
    <property type="entry name" value="NADHX_epimerase"/>
    <property type="match status" value="1"/>
</dbReference>
<dbReference type="InterPro" id="IPR000631">
    <property type="entry name" value="CARKD"/>
</dbReference>
<sequence length="496" mass="54980">MKILNIQQIREADQYTIENEPIKSIDLMERASYELFTWITERFNNDFSVYVLAGSGNNGGDGLVVARLLSESDYKVQVILPLGKNGSDDFEENLKRLKKINTISFLEELPEQISEKSIIIDAIFGSGLSRPIEGRLADLIKKVNNFEANKIAIDMPSGLFADKASPSEIIFKADYTLSFQVPKLAFMMAENQEYIGEFEILDIKLDKEYINNCLSDYSIYEVDSAIKNRLKLKSIAHKGNRGRATIIAGGYARMGAAILAARACLHSGIGLISVQTCPHCIDIVQNQIPEALILTDENEYVLGSYLDYSKQDVIVFGPAIGFAHKTLVLLENLLKDYQGQLILDADAITLLAENRELLNLLPEGTILTPHHGEFKRLVGKYSNNFEAIMQLKSFCMHHKVVVVLKGKFSAVCDADGKISFNPTGNAGMAKGGSGDLLCGILAAIYPRIKNSYETAKLAVYLHGLSGDISKEEKGENFMTPSIMIEKLQNAFKKIEN</sequence>
<evidence type="ECO:0000259" key="20">
    <source>
        <dbReference type="PROSITE" id="PS51383"/>
    </source>
</evidence>
<evidence type="ECO:0000256" key="17">
    <source>
        <dbReference type="HAMAP-Rule" id="MF_01965"/>
    </source>
</evidence>
<comment type="similarity">
    <text evidence="3 19">In the N-terminal section; belongs to the NnrE/AIBP family.</text>
</comment>
<dbReference type="EC" id="5.1.99.6" evidence="19"/>
<feature type="binding site" evidence="17">
    <location>
        <begin position="405"/>
        <end position="409"/>
    </location>
    <ligand>
        <name>AMP</name>
        <dbReference type="ChEBI" id="CHEBI:456215"/>
    </ligand>
</feature>
<evidence type="ECO:0000256" key="13">
    <source>
        <dbReference type="ARBA" id="ARBA00023268"/>
    </source>
</evidence>
<dbReference type="GO" id="GO:0046496">
    <property type="term" value="P:nicotinamide nucleotide metabolic process"/>
    <property type="evidence" value="ECO:0007669"/>
    <property type="project" value="UniProtKB-UniRule"/>
</dbReference>
<keyword evidence="9 18" id="KW-0630">Potassium</keyword>
<dbReference type="GO" id="GO:0110051">
    <property type="term" value="P:metabolite repair"/>
    <property type="evidence" value="ECO:0007669"/>
    <property type="project" value="TreeGrafter"/>
</dbReference>
<dbReference type="GO" id="GO:0052856">
    <property type="term" value="F:NAD(P)HX epimerase activity"/>
    <property type="evidence" value="ECO:0007669"/>
    <property type="project" value="UniProtKB-UniRule"/>
</dbReference>
<feature type="binding site" evidence="18">
    <location>
        <position position="157"/>
    </location>
    <ligand>
        <name>K(+)</name>
        <dbReference type="ChEBI" id="CHEBI:29103"/>
    </ligand>
</feature>
<dbReference type="PIRSF" id="PIRSF017184">
    <property type="entry name" value="Nnr"/>
    <property type="match status" value="1"/>
</dbReference>
<dbReference type="PROSITE" id="PS51383">
    <property type="entry name" value="YJEF_C_3"/>
    <property type="match status" value="1"/>
</dbReference>
<evidence type="ECO:0000256" key="12">
    <source>
        <dbReference type="ARBA" id="ARBA00023239"/>
    </source>
</evidence>
<evidence type="ECO:0000256" key="1">
    <source>
        <dbReference type="ARBA" id="ARBA00000013"/>
    </source>
</evidence>
<dbReference type="Proteomes" id="UP001232019">
    <property type="component" value="Chromosome"/>
</dbReference>
<proteinExistence type="inferred from homology"/>
<dbReference type="PANTHER" id="PTHR12592">
    <property type="entry name" value="ATP-DEPENDENT (S)-NAD(P)H-HYDRATE DEHYDRATASE FAMILY MEMBER"/>
    <property type="match status" value="1"/>
</dbReference>
<comment type="catalytic activity">
    <reaction evidence="16 17 19">
        <text>(6S)-NADPHX + ADP = AMP + phosphate + NADPH + H(+)</text>
        <dbReference type="Rhea" id="RHEA:32235"/>
        <dbReference type="ChEBI" id="CHEBI:15378"/>
        <dbReference type="ChEBI" id="CHEBI:43474"/>
        <dbReference type="ChEBI" id="CHEBI:57783"/>
        <dbReference type="ChEBI" id="CHEBI:64076"/>
        <dbReference type="ChEBI" id="CHEBI:456215"/>
        <dbReference type="ChEBI" id="CHEBI:456216"/>
        <dbReference type="EC" id="4.2.1.136"/>
    </reaction>
</comment>
<dbReference type="Gene3D" id="3.40.50.10260">
    <property type="entry name" value="YjeF N-terminal domain"/>
    <property type="match status" value="1"/>
</dbReference>
<evidence type="ECO:0000256" key="3">
    <source>
        <dbReference type="ARBA" id="ARBA00006001"/>
    </source>
</evidence>
<dbReference type="InterPro" id="IPR036652">
    <property type="entry name" value="YjeF_N_dom_sf"/>
</dbReference>
<comment type="function">
    <text evidence="18">Catalyzes the epimerization of the S- and R-forms of NAD(P)HX, a damaged form of NAD(P)H that is a result of enzymatic or heat-dependent hydration. This is a prerequisite for the S-specific NAD(P)H-hydrate dehydratase to allow the repair of both epimers of NAD(P)HX.</text>
</comment>
<feature type="binding site" evidence="17">
    <location>
        <position position="370"/>
    </location>
    <ligand>
        <name>(6S)-NADPHX</name>
        <dbReference type="ChEBI" id="CHEBI:64076"/>
    </ligand>
</feature>
<evidence type="ECO:0000256" key="11">
    <source>
        <dbReference type="ARBA" id="ARBA00023235"/>
    </source>
</evidence>
<dbReference type="GO" id="GO:0046872">
    <property type="term" value="F:metal ion binding"/>
    <property type="evidence" value="ECO:0007669"/>
    <property type="project" value="UniProtKB-UniRule"/>
</dbReference>
<dbReference type="HAMAP" id="MF_01965">
    <property type="entry name" value="NADHX_dehydratase"/>
    <property type="match status" value="1"/>
</dbReference>
<keyword evidence="12 17" id="KW-0456">Lyase</keyword>